<dbReference type="EMBL" id="KI663751">
    <property type="protein sequence ID" value="ETN72598.1"/>
    <property type="molecule type" value="Genomic_DNA"/>
</dbReference>
<protein>
    <recommendedName>
        <fullName evidence="4">Sushi domain-containing protein</fullName>
    </recommendedName>
</protein>
<dbReference type="KEGG" id="nai:NECAME_18776"/>
<name>W2SSU6_NECAM</name>
<gene>
    <name evidence="2" type="ORF">NECAME_18776</name>
</gene>
<organism evidence="2 3">
    <name type="scientific">Necator americanus</name>
    <name type="common">Human hookworm</name>
    <dbReference type="NCBI Taxonomy" id="51031"/>
    <lineage>
        <taxon>Eukaryota</taxon>
        <taxon>Metazoa</taxon>
        <taxon>Ecdysozoa</taxon>
        <taxon>Nematoda</taxon>
        <taxon>Chromadorea</taxon>
        <taxon>Rhabditida</taxon>
        <taxon>Rhabditina</taxon>
        <taxon>Rhabditomorpha</taxon>
        <taxon>Strongyloidea</taxon>
        <taxon>Ancylostomatidae</taxon>
        <taxon>Bunostominae</taxon>
        <taxon>Necator</taxon>
    </lineage>
</organism>
<evidence type="ECO:0000256" key="1">
    <source>
        <dbReference type="SAM" id="MobiDB-lite"/>
    </source>
</evidence>
<dbReference type="STRING" id="51031.W2SSU6"/>
<dbReference type="OrthoDB" id="6480633at2759"/>
<accession>W2SSU6</accession>
<feature type="compositionally biased region" description="Polar residues" evidence="1">
    <location>
        <begin position="44"/>
        <end position="63"/>
    </location>
</feature>
<sequence length="118" mass="11926">MTCPSGTPSGSTMATCTNGQWYPSTLGTCSSSIIGGGVVGNNGQCPTLTPPSGGTITMSSGLPGSPATQGTIATLTCSMGSVHRAYCAPMELGHLLHLEHAPDPQELAEVELLAKSHR</sequence>
<evidence type="ECO:0008006" key="4">
    <source>
        <dbReference type="Google" id="ProtNLM"/>
    </source>
</evidence>
<dbReference type="AlphaFoldDB" id="W2SSU6"/>
<evidence type="ECO:0000313" key="2">
    <source>
        <dbReference type="EMBL" id="ETN72598.1"/>
    </source>
</evidence>
<evidence type="ECO:0000313" key="3">
    <source>
        <dbReference type="Proteomes" id="UP000053676"/>
    </source>
</evidence>
<keyword evidence="3" id="KW-1185">Reference proteome</keyword>
<dbReference type="Proteomes" id="UP000053676">
    <property type="component" value="Unassembled WGS sequence"/>
</dbReference>
<reference evidence="3" key="1">
    <citation type="journal article" date="2014" name="Nat. Genet.">
        <title>Genome of the human hookworm Necator americanus.</title>
        <authorList>
            <person name="Tang Y.T."/>
            <person name="Gao X."/>
            <person name="Rosa B.A."/>
            <person name="Abubucker S."/>
            <person name="Hallsworth-Pepin K."/>
            <person name="Martin J."/>
            <person name="Tyagi R."/>
            <person name="Heizer E."/>
            <person name="Zhang X."/>
            <person name="Bhonagiri-Palsikar V."/>
            <person name="Minx P."/>
            <person name="Warren W.C."/>
            <person name="Wang Q."/>
            <person name="Zhan B."/>
            <person name="Hotez P.J."/>
            <person name="Sternberg P.W."/>
            <person name="Dougall A."/>
            <person name="Gaze S.T."/>
            <person name="Mulvenna J."/>
            <person name="Sotillo J."/>
            <person name="Ranganathan S."/>
            <person name="Rabelo E.M."/>
            <person name="Wilson R.K."/>
            <person name="Felgner P.L."/>
            <person name="Bethony J."/>
            <person name="Hawdon J.M."/>
            <person name="Gasser R.B."/>
            <person name="Loukas A."/>
            <person name="Mitreva M."/>
        </authorList>
    </citation>
    <scope>NUCLEOTIDE SEQUENCE [LARGE SCALE GENOMIC DNA]</scope>
</reference>
<proteinExistence type="predicted"/>
<feature type="region of interest" description="Disordered" evidence="1">
    <location>
        <begin position="41"/>
        <end position="63"/>
    </location>
</feature>